<feature type="transmembrane region" description="Helical" evidence="1">
    <location>
        <begin position="84"/>
        <end position="104"/>
    </location>
</feature>
<name>A0A812ASF7_ACAPH</name>
<keyword evidence="1" id="KW-1133">Transmembrane helix</keyword>
<sequence length="173" mass="19982">MITYLFVTSLSTAFSFSSLLRSGVAAPNFSFFVIVLSFLFSTQTQFHTLSGCNRGIHFLPLFVLPFCFLPFSSVDSSVSKPGSLQQGCILSSSLWFSYFFPSSSLHNLAYKRDIHFLLWFSFFFLYIIQLVTEIYTFFLSGYPFSFLYTIQLVTEEYVSSMVFLFLFFTQFNL</sequence>
<accession>A0A812ASF7</accession>
<protein>
    <submittedName>
        <fullName evidence="2">Uncharacterized protein</fullName>
    </submittedName>
</protein>
<keyword evidence="3" id="KW-1185">Reference proteome</keyword>
<comment type="caution">
    <text evidence="2">The sequence shown here is derived from an EMBL/GenBank/DDBJ whole genome shotgun (WGS) entry which is preliminary data.</text>
</comment>
<evidence type="ECO:0000256" key="1">
    <source>
        <dbReference type="SAM" id="Phobius"/>
    </source>
</evidence>
<evidence type="ECO:0000313" key="3">
    <source>
        <dbReference type="Proteomes" id="UP000597762"/>
    </source>
</evidence>
<keyword evidence="1" id="KW-0472">Membrane</keyword>
<feature type="transmembrane region" description="Helical" evidence="1">
    <location>
        <begin position="144"/>
        <end position="168"/>
    </location>
</feature>
<organism evidence="2 3">
    <name type="scientific">Acanthosepion pharaonis</name>
    <name type="common">Pharaoh cuttlefish</name>
    <name type="synonym">Sepia pharaonis</name>
    <dbReference type="NCBI Taxonomy" id="158019"/>
    <lineage>
        <taxon>Eukaryota</taxon>
        <taxon>Metazoa</taxon>
        <taxon>Spiralia</taxon>
        <taxon>Lophotrochozoa</taxon>
        <taxon>Mollusca</taxon>
        <taxon>Cephalopoda</taxon>
        <taxon>Coleoidea</taxon>
        <taxon>Decapodiformes</taxon>
        <taxon>Sepiida</taxon>
        <taxon>Sepiina</taxon>
        <taxon>Sepiidae</taxon>
        <taxon>Acanthosepion</taxon>
    </lineage>
</organism>
<feature type="transmembrane region" description="Helical" evidence="1">
    <location>
        <begin position="25"/>
        <end position="43"/>
    </location>
</feature>
<reference evidence="2" key="1">
    <citation type="submission" date="2021-01" db="EMBL/GenBank/DDBJ databases">
        <authorList>
            <person name="Li R."/>
            <person name="Bekaert M."/>
        </authorList>
    </citation>
    <scope>NUCLEOTIDE SEQUENCE</scope>
    <source>
        <strain evidence="2">Farmed</strain>
    </source>
</reference>
<keyword evidence="1" id="KW-0812">Transmembrane</keyword>
<proteinExistence type="predicted"/>
<feature type="transmembrane region" description="Helical" evidence="1">
    <location>
        <begin position="55"/>
        <end position="72"/>
    </location>
</feature>
<gene>
    <name evidence="2" type="ORF">SPHA_4584</name>
</gene>
<dbReference type="AlphaFoldDB" id="A0A812ASF7"/>
<evidence type="ECO:0000313" key="2">
    <source>
        <dbReference type="EMBL" id="CAE1155916.1"/>
    </source>
</evidence>
<dbReference type="Proteomes" id="UP000597762">
    <property type="component" value="Unassembled WGS sequence"/>
</dbReference>
<feature type="transmembrane region" description="Helical" evidence="1">
    <location>
        <begin position="116"/>
        <end position="138"/>
    </location>
</feature>
<dbReference type="EMBL" id="CAHIKZ030000147">
    <property type="protein sequence ID" value="CAE1155916.1"/>
    <property type="molecule type" value="Genomic_DNA"/>
</dbReference>